<feature type="domain" description="Peptidase S9 prolyl oligopeptidase catalytic" evidence="7">
    <location>
        <begin position="485"/>
        <end position="699"/>
    </location>
</feature>
<dbReference type="Gene3D" id="2.130.10.120">
    <property type="entry name" value="Prolyl oligopeptidase, N-terminal domain"/>
    <property type="match status" value="1"/>
</dbReference>
<evidence type="ECO:0000256" key="2">
    <source>
        <dbReference type="ARBA" id="ARBA00005228"/>
    </source>
</evidence>
<dbReference type="PRINTS" id="PR00862">
    <property type="entry name" value="PROLIGOPTASE"/>
</dbReference>
<comment type="caution">
    <text evidence="9">The sequence shown here is derived from an EMBL/GenBank/DDBJ whole genome shotgun (WGS) entry which is preliminary data.</text>
</comment>
<dbReference type="InterPro" id="IPR029058">
    <property type="entry name" value="AB_hydrolase_fold"/>
</dbReference>
<dbReference type="InterPro" id="IPR023302">
    <property type="entry name" value="Pept_S9A_N"/>
</dbReference>
<dbReference type="Proteomes" id="UP001193734">
    <property type="component" value="Unassembled WGS sequence"/>
</dbReference>
<dbReference type="Pfam" id="PF00326">
    <property type="entry name" value="Peptidase_S9"/>
    <property type="match status" value="1"/>
</dbReference>
<keyword evidence="6" id="KW-0720">Serine protease</keyword>
<reference evidence="9 10" key="1">
    <citation type="submission" date="2020-05" db="EMBL/GenBank/DDBJ databases">
        <title>Distinct polysaccharide utilization as determinants for interspecies competition between intestinal Prevotella spp.</title>
        <authorList>
            <person name="Galvez E.J.C."/>
            <person name="Iljazovic A."/>
            <person name="Strowig T."/>
        </authorList>
    </citation>
    <scope>NUCLEOTIDE SEQUENCE [LARGE SCALE GENOMIC DNA]</scope>
    <source>
        <strain evidence="9 10">PROD</strain>
    </source>
</reference>
<dbReference type="PANTHER" id="PTHR42881">
    <property type="entry name" value="PROLYL ENDOPEPTIDASE"/>
    <property type="match status" value="1"/>
</dbReference>
<evidence type="ECO:0000259" key="7">
    <source>
        <dbReference type="Pfam" id="PF00326"/>
    </source>
</evidence>
<organism evidence="9 10">
    <name type="scientific">Xylanibacter rodentium</name>
    <dbReference type="NCBI Taxonomy" id="2736289"/>
    <lineage>
        <taxon>Bacteria</taxon>
        <taxon>Pseudomonadati</taxon>
        <taxon>Bacteroidota</taxon>
        <taxon>Bacteroidia</taxon>
        <taxon>Bacteroidales</taxon>
        <taxon>Prevotellaceae</taxon>
        <taxon>Xylanibacter</taxon>
    </lineage>
</organism>
<dbReference type="InterPro" id="IPR051167">
    <property type="entry name" value="Prolyl_oligopep/macrocyclase"/>
</dbReference>
<evidence type="ECO:0000313" key="10">
    <source>
        <dbReference type="Proteomes" id="UP001193734"/>
    </source>
</evidence>
<keyword evidence="5" id="KW-0378">Hydrolase</keyword>
<dbReference type="SUPFAM" id="SSF50993">
    <property type="entry name" value="Peptidase/esterase 'gauge' domain"/>
    <property type="match status" value="1"/>
</dbReference>
<evidence type="ECO:0000256" key="1">
    <source>
        <dbReference type="ARBA" id="ARBA00001070"/>
    </source>
</evidence>
<evidence type="ECO:0000256" key="6">
    <source>
        <dbReference type="ARBA" id="ARBA00022825"/>
    </source>
</evidence>
<protein>
    <recommendedName>
        <fullName evidence="3">prolyl oligopeptidase</fullName>
        <ecNumber evidence="3">3.4.21.26</ecNumber>
    </recommendedName>
</protein>
<comment type="catalytic activity">
    <reaction evidence="1">
        <text>Hydrolysis of Pro-|-Xaa &gt;&gt; Ala-|-Xaa in oligopeptides.</text>
        <dbReference type="EC" id="3.4.21.26"/>
    </reaction>
</comment>
<name>A0ABX2ATD8_9BACT</name>
<dbReference type="EMBL" id="JABKKE010000008">
    <property type="protein sequence ID" value="NPE13929.1"/>
    <property type="molecule type" value="Genomic_DNA"/>
</dbReference>
<dbReference type="Pfam" id="PF02897">
    <property type="entry name" value="Peptidase_S9_N"/>
    <property type="match status" value="1"/>
</dbReference>
<evidence type="ECO:0000313" key="9">
    <source>
        <dbReference type="EMBL" id="NPE13929.1"/>
    </source>
</evidence>
<comment type="similarity">
    <text evidence="2">Belongs to the peptidase S9A family.</text>
</comment>
<gene>
    <name evidence="9" type="ORF">HPS55_06245</name>
</gene>
<keyword evidence="4" id="KW-0645">Protease</keyword>
<evidence type="ECO:0000256" key="3">
    <source>
        <dbReference type="ARBA" id="ARBA00011897"/>
    </source>
</evidence>
<evidence type="ECO:0000259" key="8">
    <source>
        <dbReference type="Pfam" id="PF02897"/>
    </source>
</evidence>
<feature type="domain" description="Peptidase S9A N-terminal" evidence="8">
    <location>
        <begin position="32"/>
        <end position="426"/>
    </location>
</feature>
<dbReference type="InterPro" id="IPR002470">
    <property type="entry name" value="Peptidase_S9A"/>
</dbReference>
<dbReference type="InterPro" id="IPR002471">
    <property type="entry name" value="Pept_S9_AS"/>
</dbReference>
<accession>A0ABX2ATD8</accession>
<evidence type="ECO:0000256" key="5">
    <source>
        <dbReference type="ARBA" id="ARBA00022801"/>
    </source>
</evidence>
<dbReference type="PROSITE" id="PS00708">
    <property type="entry name" value="PRO_ENDOPEP_SER"/>
    <property type="match status" value="1"/>
</dbReference>
<dbReference type="SUPFAM" id="SSF53474">
    <property type="entry name" value="alpha/beta-Hydrolases"/>
    <property type="match status" value="1"/>
</dbReference>
<evidence type="ECO:0000256" key="4">
    <source>
        <dbReference type="ARBA" id="ARBA00022670"/>
    </source>
</evidence>
<dbReference type="InterPro" id="IPR001375">
    <property type="entry name" value="Peptidase_S9_cat"/>
</dbReference>
<keyword evidence="10" id="KW-1185">Reference proteome</keyword>
<dbReference type="Gene3D" id="3.40.50.1820">
    <property type="entry name" value="alpha/beta hydrolase"/>
    <property type="match status" value="1"/>
</dbReference>
<dbReference type="GeneID" id="82157362"/>
<dbReference type="PANTHER" id="PTHR42881:SF2">
    <property type="entry name" value="PROLYL ENDOPEPTIDASE"/>
    <property type="match status" value="1"/>
</dbReference>
<dbReference type="EC" id="3.4.21.26" evidence="3"/>
<proteinExistence type="inferred from homology"/>
<sequence>MKLKAIILLAFVVAPSEKIMAQIEYPNTVKCDVVDEYFGTKVSDPYRWLENDTSVATMAWVKMQNEVTNAYFEKIPFRDKLLKRLRQLADYEKIGVPFKRHGRYYIYRNNGLQNQSVLYTMERLDGEQSVFLDPNTLSTDGTVALKGVYFSHNGKYAAYAISRSGSDWEEIFVIDVSTGRLMDDHIEWAKFSGAAWHGDGFYYSAYDAPLAKGTEFSGINKGHKIYYHKIGTPQSEDVLFYHNPAYPKRFYSITVNEEETMAFLTESGEGAGNNLYVRSLKQADSQFIQMTSDMNYYYYPIENIGSQIMIMTNYGAPRCRLMSASLASPGVDSWLEIVPESENVLESADVIGNRLLLTYSKDASSHAYVCDLYGKRLHEVTLPMIGSVYFSGKKDDKECFYGFGSYTVPTTIYSYDIEADHSVVYATPKLAFRLSDYISEQIFYTSKDGTRVPMSITYKKGMKLNGRNPVYLYGYGGFNISLSPRFSSLRIPFLESGGIYAEVNLRGGGEYGEEWHQAGTKMQKQNVFDDFIAAAEYLINHKYTGPERLAIVGGSNGGLLVGACMTQCPELFRVAVPEVGVMDMLRYHKFTIGWNWASDYGTSEDSKEMFEYLYKYSPLHNLRPGTTYPATLVTTADHDDRVVPAHSFKFAATLQECHTGTSPVLIRIDTKAGHGGGKPLAKVLEEQADIYSFILYNMGLKY</sequence>
<dbReference type="RefSeq" id="WP_172174661.1">
    <property type="nucleotide sequence ID" value="NZ_CASGIA010000005.1"/>
</dbReference>